<feature type="transmembrane region" description="Helical" evidence="8">
    <location>
        <begin position="39"/>
        <end position="59"/>
    </location>
</feature>
<organism evidence="10 11">
    <name type="scientific">Flaviflexus equikiangi</name>
    <dbReference type="NCBI Taxonomy" id="2758573"/>
    <lineage>
        <taxon>Bacteria</taxon>
        <taxon>Bacillati</taxon>
        <taxon>Actinomycetota</taxon>
        <taxon>Actinomycetes</taxon>
        <taxon>Actinomycetales</taxon>
        <taxon>Actinomycetaceae</taxon>
        <taxon>Flaviflexus</taxon>
    </lineage>
</organism>
<feature type="transmembrane region" description="Helical" evidence="8">
    <location>
        <begin position="281"/>
        <end position="307"/>
    </location>
</feature>
<keyword evidence="7 8" id="KW-0472">Membrane</keyword>
<feature type="transmembrane region" description="Helical" evidence="8">
    <location>
        <begin position="249"/>
        <end position="269"/>
    </location>
</feature>
<dbReference type="RefSeq" id="WP_187996008.1">
    <property type="nucleotide sequence ID" value="NZ_JACEXG010000001.1"/>
</dbReference>
<dbReference type="InterPro" id="IPR000515">
    <property type="entry name" value="MetI-like"/>
</dbReference>
<evidence type="ECO:0000256" key="2">
    <source>
        <dbReference type="ARBA" id="ARBA00022448"/>
    </source>
</evidence>
<comment type="subcellular location">
    <subcellularLocation>
        <location evidence="1">Cell inner membrane</location>
        <topology evidence="1">Multi-pass membrane protein</topology>
    </subcellularLocation>
</comment>
<keyword evidence="2" id="KW-0813">Transport</keyword>
<dbReference type="SUPFAM" id="SSF161098">
    <property type="entry name" value="MetI-like"/>
    <property type="match status" value="2"/>
</dbReference>
<keyword evidence="5 8" id="KW-0812">Transmembrane</keyword>
<feature type="transmembrane region" description="Helical" evidence="8">
    <location>
        <begin position="102"/>
        <end position="125"/>
    </location>
</feature>
<feature type="domain" description="ABC transmembrane type-1" evidence="9">
    <location>
        <begin position="285"/>
        <end position="487"/>
    </location>
</feature>
<dbReference type="EMBL" id="JAFFJS010000001">
    <property type="protein sequence ID" value="MBM9432474.1"/>
    <property type="molecule type" value="Genomic_DNA"/>
</dbReference>
<evidence type="ECO:0000256" key="5">
    <source>
        <dbReference type="ARBA" id="ARBA00022692"/>
    </source>
</evidence>
<accession>A0ABS2TCU9</accession>
<evidence type="ECO:0000256" key="6">
    <source>
        <dbReference type="ARBA" id="ARBA00022989"/>
    </source>
</evidence>
<proteinExistence type="predicted"/>
<feature type="transmembrane region" description="Helical" evidence="8">
    <location>
        <begin position="364"/>
        <end position="392"/>
    </location>
</feature>
<keyword evidence="6 8" id="KW-1133">Transmembrane helix</keyword>
<dbReference type="InterPro" id="IPR035906">
    <property type="entry name" value="MetI-like_sf"/>
</dbReference>
<dbReference type="PANTHER" id="PTHR43357:SF4">
    <property type="entry name" value="INNER MEMBRANE ABC TRANSPORTER PERMEASE PROTEIN YDCV"/>
    <property type="match status" value="1"/>
</dbReference>
<dbReference type="PANTHER" id="PTHR43357">
    <property type="entry name" value="INNER MEMBRANE ABC TRANSPORTER PERMEASE PROTEIN YDCV"/>
    <property type="match status" value="1"/>
</dbReference>
<evidence type="ECO:0000256" key="8">
    <source>
        <dbReference type="SAM" id="Phobius"/>
    </source>
</evidence>
<comment type="caution">
    <text evidence="10">The sequence shown here is derived from an EMBL/GenBank/DDBJ whole genome shotgun (WGS) entry which is preliminary data.</text>
</comment>
<evidence type="ECO:0000313" key="11">
    <source>
        <dbReference type="Proteomes" id="UP000705983"/>
    </source>
</evidence>
<evidence type="ECO:0000256" key="3">
    <source>
        <dbReference type="ARBA" id="ARBA00022475"/>
    </source>
</evidence>
<evidence type="ECO:0000256" key="7">
    <source>
        <dbReference type="ARBA" id="ARBA00023136"/>
    </source>
</evidence>
<feature type="transmembrane region" description="Helical" evidence="8">
    <location>
        <begin position="154"/>
        <end position="171"/>
    </location>
</feature>
<feature type="transmembrane region" description="Helical" evidence="8">
    <location>
        <begin position="319"/>
        <end position="344"/>
    </location>
</feature>
<reference evidence="11" key="1">
    <citation type="submission" date="2021-02" db="EMBL/GenBank/DDBJ databases">
        <title>Leucobacter sp. CX169.</title>
        <authorList>
            <person name="Cheng Y."/>
        </authorList>
    </citation>
    <scope>NUCLEOTIDE SEQUENCE [LARGE SCALE GENOMIC DNA]</scope>
    <source>
        <strain evidence="11">JY899</strain>
    </source>
</reference>
<evidence type="ECO:0000256" key="4">
    <source>
        <dbReference type="ARBA" id="ARBA00022519"/>
    </source>
</evidence>
<evidence type="ECO:0000259" key="9">
    <source>
        <dbReference type="PROSITE" id="PS50928"/>
    </source>
</evidence>
<dbReference type="Gene3D" id="1.10.3720.10">
    <property type="entry name" value="MetI-like"/>
    <property type="match status" value="1"/>
</dbReference>
<name>A0ABS2TCU9_9ACTO</name>
<sequence>MPTSSRRIAGAVLAAVIVLVIGAEWEEWRQLLPTVSRTVAVSAAAGAAAAIMGAAMAFAHRLGGQYSWAIAMIACIPLVFPSVALATALIQAPFGMNPYGPAIVILSQAIGYLPVTFVIQALALASVSDEVLMVSASLGASPLRTIQRVLRRPWLRGFGMSGAVATLFIASDPSVTLVYGGTDSYVASHMFRGVSTGLTTSIGPALVALVLPAVVFALFLTSIDWGALREPFRVRAPEFVSEYMTARRALLPLTAPIAVTVLLLLAVIVRGASRVSLANGLPVTLAATTLVVLLLVIPAALLGALATTYLARRGPALRIIVTGLLAGTFLLSQSVIGMMLSAVFRDSITIGSATVLPSLVGGGSLAGGYVAVGLAYLSVALPIAHVGMMIMVRDMGDLVDAARDAGADRVRAGFVLAPVLAPRMIALVAFMSGVILTRTTPIIFVQPPGFETASTSLTTLAAAGWDDRVFAVSLVTALVATVSFLVATAGLSQAWWGTGSDVRRTV</sequence>
<dbReference type="PROSITE" id="PS50928">
    <property type="entry name" value="ABC_TM1"/>
    <property type="match status" value="2"/>
</dbReference>
<feature type="transmembrane region" description="Helical" evidence="8">
    <location>
        <begin position="66"/>
        <end position="90"/>
    </location>
</feature>
<keyword evidence="11" id="KW-1185">Reference proteome</keyword>
<keyword evidence="3" id="KW-1003">Cell membrane</keyword>
<dbReference type="Proteomes" id="UP000705983">
    <property type="component" value="Unassembled WGS sequence"/>
</dbReference>
<evidence type="ECO:0000256" key="1">
    <source>
        <dbReference type="ARBA" id="ARBA00004429"/>
    </source>
</evidence>
<feature type="transmembrane region" description="Helical" evidence="8">
    <location>
        <begin position="413"/>
        <end position="436"/>
    </location>
</feature>
<gene>
    <name evidence="10" type="ORF">JVW63_01950</name>
</gene>
<keyword evidence="4" id="KW-0997">Cell inner membrane</keyword>
<evidence type="ECO:0000313" key="10">
    <source>
        <dbReference type="EMBL" id="MBM9432474.1"/>
    </source>
</evidence>
<feature type="domain" description="ABC transmembrane type-1" evidence="9">
    <location>
        <begin position="35"/>
        <end position="219"/>
    </location>
</feature>
<protein>
    <recommendedName>
        <fullName evidence="9">ABC transmembrane type-1 domain-containing protein</fullName>
    </recommendedName>
</protein>
<feature type="transmembrane region" description="Helical" evidence="8">
    <location>
        <begin position="469"/>
        <end position="496"/>
    </location>
</feature>
<feature type="transmembrane region" description="Helical" evidence="8">
    <location>
        <begin position="205"/>
        <end position="228"/>
    </location>
</feature>